<evidence type="ECO:0000256" key="1">
    <source>
        <dbReference type="SAM" id="MobiDB-lite"/>
    </source>
</evidence>
<feature type="region of interest" description="Disordered" evidence="1">
    <location>
        <begin position="1"/>
        <end position="27"/>
    </location>
</feature>
<feature type="compositionally biased region" description="Polar residues" evidence="1">
    <location>
        <begin position="7"/>
        <end position="20"/>
    </location>
</feature>
<sequence>MEKNSIRNRSINGEDSSMKSLGNKPINEKDPIIEMGCSTLLNSCFNREHQNFASVHNSDEARRRWWQS</sequence>
<accession>A0A0V0H3W1</accession>
<name>A0A0V0H3W1_SOLCH</name>
<evidence type="ECO:0000313" key="2">
    <source>
        <dbReference type="EMBL" id="JAP14665.1"/>
    </source>
</evidence>
<dbReference type="AlphaFoldDB" id="A0A0V0H3W1"/>
<organism evidence="2">
    <name type="scientific">Solanum chacoense</name>
    <name type="common">Chaco potato</name>
    <dbReference type="NCBI Taxonomy" id="4108"/>
    <lineage>
        <taxon>Eukaryota</taxon>
        <taxon>Viridiplantae</taxon>
        <taxon>Streptophyta</taxon>
        <taxon>Embryophyta</taxon>
        <taxon>Tracheophyta</taxon>
        <taxon>Spermatophyta</taxon>
        <taxon>Magnoliopsida</taxon>
        <taxon>eudicotyledons</taxon>
        <taxon>Gunneridae</taxon>
        <taxon>Pentapetalae</taxon>
        <taxon>asterids</taxon>
        <taxon>lamiids</taxon>
        <taxon>Solanales</taxon>
        <taxon>Solanaceae</taxon>
        <taxon>Solanoideae</taxon>
        <taxon>Solaneae</taxon>
        <taxon>Solanum</taxon>
    </lineage>
</organism>
<protein>
    <submittedName>
        <fullName evidence="2">Putative ovule protein</fullName>
    </submittedName>
</protein>
<dbReference type="EMBL" id="GEDG01026251">
    <property type="protein sequence ID" value="JAP14665.1"/>
    <property type="molecule type" value="Transcribed_RNA"/>
</dbReference>
<proteinExistence type="predicted"/>
<reference evidence="2" key="1">
    <citation type="submission" date="2015-12" db="EMBL/GenBank/DDBJ databases">
        <title>Gene expression during late stages of embryo sac development: a critical building block for successful pollen-pistil interactions.</title>
        <authorList>
            <person name="Liu Y."/>
            <person name="Joly V."/>
            <person name="Sabar M."/>
            <person name="Matton D.P."/>
        </authorList>
    </citation>
    <scope>NUCLEOTIDE SEQUENCE</scope>
</reference>